<evidence type="ECO:0000313" key="14">
    <source>
        <dbReference type="EnsemblMetazoa" id="AFUN020647-PA"/>
    </source>
</evidence>
<name>A0A4Y0BIT9_ANOFN</name>
<keyword evidence="4" id="KW-1003">Cell membrane</keyword>
<dbReference type="InterPro" id="IPR001734">
    <property type="entry name" value="Na/solute_symporter"/>
</dbReference>
<evidence type="ECO:0000256" key="3">
    <source>
        <dbReference type="ARBA" id="ARBA00022448"/>
    </source>
</evidence>
<evidence type="ECO:0000256" key="6">
    <source>
        <dbReference type="ARBA" id="ARBA00022989"/>
    </source>
</evidence>
<dbReference type="GO" id="GO:0005886">
    <property type="term" value="C:plasma membrane"/>
    <property type="evidence" value="ECO:0007669"/>
    <property type="project" value="UniProtKB-SubCell"/>
</dbReference>
<feature type="transmembrane region" description="Helical" evidence="12">
    <location>
        <begin position="250"/>
        <end position="270"/>
    </location>
</feature>
<dbReference type="InterPro" id="IPR038377">
    <property type="entry name" value="Na/Glc_symporter_sf"/>
</dbReference>
<keyword evidence="8" id="KW-0406">Ion transport</keyword>
<dbReference type="Pfam" id="PF00474">
    <property type="entry name" value="SSF"/>
    <property type="match status" value="1"/>
</dbReference>
<proteinExistence type="inferred from homology"/>
<feature type="transmembrane region" description="Helical" evidence="12">
    <location>
        <begin position="107"/>
        <end position="133"/>
    </location>
</feature>
<evidence type="ECO:0000256" key="10">
    <source>
        <dbReference type="ARBA" id="ARBA00023201"/>
    </source>
</evidence>
<dbReference type="NCBIfam" id="TIGR00813">
    <property type="entry name" value="sss"/>
    <property type="match status" value="1"/>
</dbReference>
<feature type="region of interest" description="Disordered" evidence="11">
    <location>
        <begin position="766"/>
        <end position="815"/>
    </location>
</feature>
<feature type="transmembrane region" description="Helical" evidence="12">
    <location>
        <begin position="145"/>
        <end position="168"/>
    </location>
</feature>
<evidence type="ECO:0000256" key="11">
    <source>
        <dbReference type="SAM" id="MobiDB-lite"/>
    </source>
</evidence>
<feature type="compositionally biased region" description="Basic and acidic residues" evidence="11">
    <location>
        <begin position="771"/>
        <end position="780"/>
    </location>
</feature>
<sequence>MAHKMSTATVQWWCFVVLVVCFVALGAVESASTRLGGVAEDDVELRSDSEGNEPSGDSKPSFTVYDYLVVGSMLVISIGIGVFYGWFEPKGTTDVNGCEADSSNDFLLGSGMSLFPVTLSLTTSFITAIELLGNPSEMFFNGTQFSLIVISMVLVVPIAVKVFYPIYYKLEVTSCYEYLGMRFDKQIRIFGAVLYILQMLFYTSVAVLAPAIALSEATGLNKYIAVVLIYFVCIFYSSQGGMKAVVIADTFQAFVLLLSLILILVLGTHYSAGLSEVFSRAAEHERIEFFNFDPDPTTRHSVFSVIIGGFFYWTSMFCTNQASVQKCMSLKSLKTAKLALYFSLIGLIAVFLMNFYTGLMTFAHYSDCDPLAVGQITAKDQLLPFYVMDVFGHIKCMAGIFVAGIFAASLGTVAAALNSLAAVASEDLLEAGMEIKIPDGKGALYAKWMSLGFGLVSFGLVFVVERLGGILQATLTLNGLIGGVTLGLFSLGIFFRRANSKGALFGGIVSIVVVIVVGVLAQLNNGETPPLPSSVDGCNVTIPLNSPLTHEGFAYEIAPSDGLVSVALQHSGNEAFEHLLTIATKDGWSNGGELENNFYRLSNEDAAPSLQSDVLKVSTRQQEDSTDGSSSWFAAVYQISYMWYSCLGTLLTVIFGLLISLFTSDSSWSCWNRSTIASVLPTSNSAVTSKESIQSAVGSGDEKRNKLSVGSMAPLALMMGTSVKHTPAGGSSNAKSKEILANEASIGSSVASLYSIDQQTITSELEGSYTEEDRKEDPERTVALGPERWTNRGGISGYATFPTTQSSVKVESERF</sequence>
<feature type="transmembrane region" description="Helical" evidence="12">
    <location>
        <begin position="398"/>
        <end position="423"/>
    </location>
</feature>
<dbReference type="GO" id="GO:0006814">
    <property type="term" value="P:sodium ion transport"/>
    <property type="evidence" value="ECO:0007669"/>
    <property type="project" value="UniProtKB-KW"/>
</dbReference>
<dbReference type="EnsemblMetazoa" id="AFUN020647-RB">
    <property type="protein sequence ID" value="AFUN020647-PB"/>
    <property type="gene ID" value="AFUN020647"/>
</dbReference>
<feature type="transmembrane region" description="Helical" evidence="12">
    <location>
        <begin position="502"/>
        <end position="523"/>
    </location>
</feature>
<keyword evidence="10" id="KW-0739">Sodium transport</keyword>
<feature type="transmembrane region" description="Helical" evidence="12">
    <location>
        <begin position="338"/>
        <end position="356"/>
    </location>
</feature>
<keyword evidence="3" id="KW-0813">Transport</keyword>
<reference evidence="14" key="1">
    <citation type="submission" date="2020-05" db="UniProtKB">
        <authorList>
            <consortium name="EnsemblMetazoa"/>
        </authorList>
    </citation>
    <scope>IDENTIFICATION</scope>
    <source>
        <strain evidence="14">FUMOZ</strain>
    </source>
</reference>
<keyword evidence="13" id="KW-0732">Signal</keyword>
<keyword evidence="9 12" id="KW-0472">Membrane</keyword>
<evidence type="ECO:0008006" key="15">
    <source>
        <dbReference type="Google" id="ProtNLM"/>
    </source>
</evidence>
<dbReference type="GO" id="GO:0015293">
    <property type="term" value="F:symporter activity"/>
    <property type="evidence" value="ECO:0007669"/>
    <property type="project" value="TreeGrafter"/>
</dbReference>
<dbReference type="PANTHER" id="PTHR42985">
    <property type="entry name" value="SODIUM-COUPLED MONOCARBOXYLATE TRANSPORTER"/>
    <property type="match status" value="1"/>
</dbReference>
<dbReference type="VEuPathDB" id="VectorBase:AFUN2_008653"/>
<evidence type="ECO:0000256" key="1">
    <source>
        <dbReference type="ARBA" id="ARBA00004651"/>
    </source>
</evidence>
<comment type="similarity">
    <text evidence="2">Belongs to the sodium:solute symporter (SSF) (TC 2.A.21) family.</text>
</comment>
<feature type="transmembrane region" description="Helical" evidence="12">
    <location>
        <begin position="470"/>
        <end position="495"/>
    </location>
</feature>
<accession>A0A4Y0BIT9</accession>
<comment type="subcellular location">
    <subcellularLocation>
        <location evidence="1">Cell membrane</location>
        <topology evidence="1">Multi-pass membrane protein</topology>
    </subcellularLocation>
</comment>
<evidence type="ECO:0000256" key="5">
    <source>
        <dbReference type="ARBA" id="ARBA00022692"/>
    </source>
</evidence>
<protein>
    <recommendedName>
        <fullName evidence="15">Sodium/solute symporter</fullName>
    </recommendedName>
</protein>
<dbReference type="InterPro" id="IPR051163">
    <property type="entry name" value="Sodium:Solute_Symporter_SSF"/>
</dbReference>
<dbReference type="PROSITE" id="PS50283">
    <property type="entry name" value="NA_SOLUT_SYMP_3"/>
    <property type="match status" value="1"/>
</dbReference>
<evidence type="ECO:0000256" key="2">
    <source>
        <dbReference type="ARBA" id="ARBA00006434"/>
    </source>
</evidence>
<organism evidence="14">
    <name type="scientific">Anopheles funestus</name>
    <name type="common">African malaria mosquito</name>
    <dbReference type="NCBI Taxonomy" id="62324"/>
    <lineage>
        <taxon>Eukaryota</taxon>
        <taxon>Metazoa</taxon>
        <taxon>Ecdysozoa</taxon>
        <taxon>Arthropoda</taxon>
        <taxon>Hexapoda</taxon>
        <taxon>Insecta</taxon>
        <taxon>Pterygota</taxon>
        <taxon>Neoptera</taxon>
        <taxon>Endopterygota</taxon>
        <taxon>Diptera</taxon>
        <taxon>Nematocera</taxon>
        <taxon>Culicoidea</taxon>
        <taxon>Culicidae</taxon>
        <taxon>Anophelinae</taxon>
        <taxon>Anopheles</taxon>
    </lineage>
</organism>
<dbReference type="AlphaFoldDB" id="A0A4Y0BIT9"/>
<evidence type="ECO:0000256" key="4">
    <source>
        <dbReference type="ARBA" id="ARBA00022475"/>
    </source>
</evidence>
<dbReference type="CDD" id="cd11492">
    <property type="entry name" value="SLC5sbd_NIS-SMVT"/>
    <property type="match status" value="1"/>
</dbReference>
<dbReference type="PANTHER" id="PTHR42985:SF39">
    <property type="entry name" value="GH10366P"/>
    <property type="match status" value="1"/>
</dbReference>
<feature type="transmembrane region" description="Helical" evidence="12">
    <location>
        <begin position="189"/>
        <end position="214"/>
    </location>
</feature>
<dbReference type="VEuPathDB" id="VectorBase:AFUN020647"/>
<evidence type="ECO:0000256" key="7">
    <source>
        <dbReference type="ARBA" id="ARBA00023053"/>
    </source>
</evidence>
<keyword evidence="7" id="KW-0915">Sodium</keyword>
<feature type="transmembrane region" description="Helical" evidence="12">
    <location>
        <begin position="67"/>
        <end position="87"/>
    </location>
</feature>
<keyword evidence="6 12" id="KW-1133">Transmembrane helix</keyword>
<evidence type="ECO:0000256" key="13">
    <source>
        <dbReference type="SAM" id="SignalP"/>
    </source>
</evidence>
<feature type="signal peptide" evidence="13">
    <location>
        <begin position="1"/>
        <end position="30"/>
    </location>
</feature>
<feature type="transmembrane region" description="Helical" evidence="12">
    <location>
        <begin position="300"/>
        <end position="318"/>
    </location>
</feature>
<keyword evidence="5 12" id="KW-0812">Transmembrane</keyword>
<feature type="transmembrane region" description="Helical" evidence="12">
    <location>
        <begin position="641"/>
        <end position="663"/>
    </location>
</feature>
<feature type="chain" id="PRO_5041550092" description="Sodium/solute symporter" evidence="13">
    <location>
        <begin position="31"/>
        <end position="815"/>
    </location>
</feature>
<evidence type="ECO:0000256" key="12">
    <source>
        <dbReference type="SAM" id="Phobius"/>
    </source>
</evidence>
<dbReference type="EnsemblMetazoa" id="AFUN020647-RA">
    <property type="protein sequence ID" value="AFUN020647-PA"/>
    <property type="gene ID" value="AFUN020647"/>
</dbReference>
<feature type="transmembrane region" description="Helical" evidence="12">
    <location>
        <begin position="220"/>
        <end position="238"/>
    </location>
</feature>
<dbReference type="Gene3D" id="1.20.1730.10">
    <property type="entry name" value="Sodium/glucose cotransporter"/>
    <property type="match status" value="1"/>
</dbReference>
<evidence type="ECO:0000256" key="9">
    <source>
        <dbReference type="ARBA" id="ARBA00023136"/>
    </source>
</evidence>
<feature type="transmembrane region" description="Helical" evidence="12">
    <location>
        <begin position="444"/>
        <end position="464"/>
    </location>
</feature>
<dbReference type="STRING" id="62324.A0A4Y0BIT9"/>
<evidence type="ECO:0000256" key="8">
    <source>
        <dbReference type="ARBA" id="ARBA00023065"/>
    </source>
</evidence>